<dbReference type="NCBIfam" id="TIGR00546">
    <property type="entry name" value="lnt"/>
    <property type="match status" value="1"/>
</dbReference>
<comment type="similarity">
    <text evidence="2 9">Belongs to the CN hydrolase family. Apolipoprotein N-acyltransferase subfamily.</text>
</comment>
<keyword evidence="11" id="KW-0449">Lipoprotein</keyword>
<evidence type="ECO:0000256" key="4">
    <source>
        <dbReference type="ARBA" id="ARBA00022679"/>
    </source>
</evidence>
<evidence type="ECO:0000256" key="1">
    <source>
        <dbReference type="ARBA" id="ARBA00004651"/>
    </source>
</evidence>
<comment type="pathway">
    <text evidence="9">Protein modification; lipoprotein biosynthesis (N-acyl transfer).</text>
</comment>
<evidence type="ECO:0000256" key="8">
    <source>
        <dbReference type="ARBA" id="ARBA00023315"/>
    </source>
</evidence>
<dbReference type="GO" id="GO:0042158">
    <property type="term" value="P:lipoprotein biosynthetic process"/>
    <property type="evidence" value="ECO:0007669"/>
    <property type="project" value="UniProtKB-UniRule"/>
</dbReference>
<feature type="transmembrane region" description="Helical" evidence="9">
    <location>
        <begin position="178"/>
        <end position="201"/>
    </location>
</feature>
<comment type="function">
    <text evidence="9">Catalyzes the phospholipid dependent N-acylation of the N-terminal cysteine of apolipoprotein, the last step in lipoprotein maturation.</text>
</comment>
<dbReference type="InterPro" id="IPR004563">
    <property type="entry name" value="Apolipo_AcylTrfase"/>
</dbReference>
<keyword evidence="8 9" id="KW-0012">Acyltransferase</keyword>
<evidence type="ECO:0000256" key="6">
    <source>
        <dbReference type="ARBA" id="ARBA00022989"/>
    </source>
</evidence>
<keyword evidence="7 9" id="KW-0472">Membrane</keyword>
<keyword evidence="6 9" id="KW-1133">Transmembrane helix</keyword>
<evidence type="ECO:0000256" key="2">
    <source>
        <dbReference type="ARBA" id="ARBA00010065"/>
    </source>
</evidence>
<dbReference type="EC" id="2.3.1.269" evidence="9"/>
<dbReference type="Pfam" id="PF00795">
    <property type="entry name" value="CN_hydrolase"/>
    <property type="match status" value="1"/>
</dbReference>
<organism evidence="11 12">
    <name type="scientific">SAR86 cluster bacterium</name>
    <dbReference type="NCBI Taxonomy" id="2030880"/>
    <lineage>
        <taxon>Bacteria</taxon>
        <taxon>Pseudomonadati</taxon>
        <taxon>Pseudomonadota</taxon>
        <taxon>Gammaproteobacteria</taxon>
        <taxon>SAR86 cluster</taxon>
    </lineage>
</organism>
<dbReference type="PROSITE" id="PS50263">
    <property type="entry name" value="CN_HYDROLASE"/>
    <property type="match status" value="1"/>
</dbReference>
<dbReference type="GO" id="GO:0005886">
    <property type="term" value="C:plasma membrane"/>
    <property type="evidence" value="ECO:0007669"/>
    <property type="project" value="UniProtKB-SubCell"/>
</dbReference>
<dbReference type="UniPathway" id="UPA00666"/>
<dbReference type="InterPro" id="IPR045378">
    <property type="entry name" value="LNT_N"/>
</dbReference>
<dbReference type="PANTHER" id="PTHR38686:SF1">
    <property type="entry name" value="APOLIPOPROTEIN N-ACYLTRANSFERASE"/>
    <property type="match status" value="1"/>
</dbReference>
<dbReference type="SUPFAM" id="SSF56317">
    <property type="entry name" value="Carbon-nitrogen hydrolase"/>
    <property type="match status" value="1"/>
</dbReference>
<protein>
    <recommendedName>
        <fullName evidence="9">Apolipoprotein N-acyltransferase</fullName>
        <shortName evidence="9">ALP N-acyltransferase</shortName>
        <ecNumber evidence="9">2.3.1.269</ecNumber>
    </recommendedName>
</protein>
<dbReference type="CDD" id="cd07571">
    <property type="entry name" value="ALP_N-acyl_transferase"/>
    <property type="match status" value="1"/>
</dbReference>
<dbReference type="EMBL" id="QOPC01000005">
    <property type="protein sequence ID" value="RCL39056.1"/>
    <property type="molecule type" value="Genomic_DNA"/>
</dbReference>
<keyword evidence="5 9" id="KW-0812">Transmembrane</keyword>
<proteinExistence type="inferred from homology"/>
<evidence type="ECO:0000256" key="9">
    <source>
        <dbReference type="HAMAP-Rule" id="MF_01148"/>
    </source>
</evidence>
<name>A0A368BQU2_9GAMM</name>
<feature type="transmembrane region" description="Helical" evidence="9">
    <location>
        <begin position="103"/>
        <end position="125"/>
    </location>
</feature>
<dbReference type="PANTHER" id="PTHR38686">
    <property type="entry name" value="APOLIPOPROTEIN N-ACYLTRANSFERASE"/>
    <property type="match status" value="1"/>
</dbReference>
<dbReference type="Gene3D" id="3.60.110.10">
    <property type="entry name" value="Carbon-nitrogen hydrolase"/>
    <property type="match status" value="1"/>
</dbReference>
<feature type="transmembrane region" description="Helical" evidence="9">
    <location>
        <begin position="48"/>
        <end position="64"/>
    </location>
</feature>
<evidence type="ECO:0000256" key="7">
    <source>
        <dbReference type="ARBA" id="ARBA00023136"/>
    </source>
</evidence>
<feature type="transmembrane region" description="Helical" evidence="9">
    <location>
        <begin position="137"/>
        <end position="158"/>
    </location>
</feature>
<evidence type="ECO:0000256" key="5">
    <source>
        <dbReference type="ARBA" id="ARBA00022692"/>
    </source>
</evidence>
<feature type="transmembrane region" description="Helical" evidence="9">
    <location>
        <begin position="21"/>
        <end position="42"/>
    </location>
</feature>
<feature type="transmembrane region" description="Helical" evidence="9">
    <location>
        <begin position="478"/>
        <end position="501"/>
    </location>
</feature>
<dbReference type="InterPro" id="IPR036526">
    <property type="entry name" value="C-N_Hydrolase_sf"/>
</dbReference>
<reference evidence="11 12" key="1">
    <citation type="journal article" date="2018" name="Microbiome">
        <title>Fine metagenomic profile of the Mediterranean stratified and mixed water columns revealed by assembly and recruitment.</title>
        <authorList>
            <person name="Haro-Moreno J.M."/>
            <person name="Lopez-Perez M."/>
            <person name="De La Torre J.R."/>
            <person name="Picazo A."/>
            <person name="Camacho A."/>
            <person name="Rodriguez-Valera F."/>
        </authorList>
    </citation>
    <scope>NUCLEOTIDE SEQUENCE [LARGE SCALE GENOMIC DNA]</scope>
    <source>
        <strain evidence="11">MED-G84</strain>
    </source>
</reference>
<evidence type="ECO:0000313" key="12">
    <source>
        <dbReference type="Proteomes" id="UP000253032"/>
    </source>
</evidence>
<comment type="catalytic activity">
    <reaction evidence="9">
        <text>N-terminal S-1,2-diacyl-sn-glyceryl-L-cysteinyl-[lipoprotein] + a glycerophospholipid = N-acyl-S-1,2-diacyl-sn-glyceryl-L-cysteinyl-[lipoprotein] + a 2-acyl-sn-glycero-3-phospholipid + H(+)</text>
        <dbReference type="Rhea" id="RHEA:48228"/>
        <dbReference type="Rhea" id="RHEA-COMP:14681"/>
        <dbReference type="Rhea" id="RHEA-COMP:14684"/>
        <dbReference type="ChEBI" id="CHEBI:15378"/>
        <dbReference type="ChEBI" id="CHEBI:136912"/>
        <dbReference type="ChEBI" id="CHEBI:140656"/>
        <dbReference type="ChEBI" id="CHEBI:140657"/>
        <dbReference type="ChEBI" id="CHEBI:140660"/>
        <dbReference type="EC" id="2.3.1.269"/>
    </reaction>
</comment>
<feature type="domain" description="CN hydrolase" evidence="10">
    <location>
        <begin position="236"/>
        <end position="472"/>
    </location>
</feature>
<comment type="caution">
    <text evidence="11">The sequence shown here is derived from an EMBL/GenBank/DDBJ whole genome shotgun (WGS) entry which is preliminary data.</text>
</comment>
<gene>
    <name evidence="9 11" type="primary">lnt</name>
    <name evidence="11" type="ORF">DBW98_01645</name>
</gene>
<keyword evidence="3 9" id="KW-1003">Cell membrane</keyword>
<comment type="subcellular location">
    <subcellularLocation>
        <location evidence="1 9">Cell membrane</location>
        <topology evidence="1 9">Multi-pass membrane protein</topology>
    </subcellularLocation>
</comment>
<evidence type="ECO:0000259" key="10">
    <source>
        <dbReference type="PROSITE" id="PS50263"/>
    </source>
</evidence>
<dbReference type="AlphaFoldDB" id="A0A368BQU2"/>
<accession>A0A368BQU2</accession>
<feature type="transmembrane region" description="Helical" evidence="9">
    <location>
        <begin position="76"/>
        <end position="97"/>
    </location>
</feature>
<dbReference type="InterPro" id="IPR003010">
    <property type="entry name" value="C-N_Hydrolase"/>
</dbReference>
<evidence type="ECO:0000256" key="3">
    <source>
        <dbReference type="ARBA" id="ARBA00022475"/>
    </source>
</evidence>
<dbReference type="HAMAP" id="MF_01148">
    <property type="entry name" value="Lnt"/>
    <property type="match status" value="1"/>
</dbReference>
<keyword evidence="4 9" id="KW-0808">Transferase</keyword>
<dbReference type="Proteomes" id="UP000253032">
    <property type="component" value="Unassembled WGS sequence"/>
</dbReference>
<sequence>MLLRLLTKEKLKKLALPLKQILKSPLLNYLFLGLIGAISTLAFSPFDIKPIIFITLSVLIYSVISAKDFTQALKRSLSWGAGYWIAGTGWLIVSIYYYGNTSISISILIIALMGVLLSTVFIGPISFIKLLNLNHNILFKSLAITSLLTLLELSRFIFLGGFPWLLPGLVFIDTFVKFVIPIVGVYGASFLAYFLCSFIALSAFYKKRLFFMTSLFCLLLFLPYQNTQQEVTNESLNLSIIQPSLNPFTKFEQGAEIIIEDRLINLTKNNLEADLIIWPEAPLPYLNTSLQMTALLKKLDNSPYILSGAWEYKENGLNNIMTILGTNQTYSKRHLVPFGEYVPFEGILRGLIEFFDLPMSSVQEGSPNQGFFMINDLKVLGMICFDIAFPLSYINEVRDADFIINISNDTWFGNSYGPYQHLQIVRLRALEANKWIGRGTSDGISTIVDNKGTIVSILSKGNLGSLEGKIYKTNESTFFYSFGYIIIPLISMFVMMLVIILRLKQ</sequence>
<dbReference type="Pfam" id="PF20154">
    <property type="entry name" value="LNT_N"/>
    <property type="match status" value="1"/>
</dbReference>
<dbReference type="GO" id="GO:0016410">
    <property type="term" value="F:N-acyltransferase activity"/>
    <property type="evidence" value="ECO:0007669"/>
    <property type="project" value="UniProtKB-UniRule"/>
</dbReference>
<evidence type="ECO:0000313" key="11">
    <source>
        <dbReference type="EMBL" id="RCL39056.1"/>
    </source>
</evidence>